<feature type="transmembrane region" description="Helical" evidence="5">
    <location>
        <begin position="198"/>
        <end position="216"/>
    </location>
</feature>
<feature type="transmembrane region" description="Helical" evidence="5">
    <location>
        <begin position="282"/>
        <end position="302"/>
    </location>
</feature>
<feature type="transmembrane region" description="Helical" evidence="5">
    <location>
        <begin position="67"/>
        <end position="85"/>
    </location>
</feature>
<comment type="subcellular location">
    <subcellularLocation>
        <location evidence="1">Membrane</location>
        <topology evidence="1">Multi-pass membrane protein</topology>
    </subcellularLocation>
</comment>
<organism evidence="7 8">
    <name type="scientific">Nocardioides perillae</name>
    <dbReference type="NCBI Taxonomy" id="1119534"/>
    <lineage>
        <taxon>Bacteria</taxon>
        <taxon>Bacillati</taxon>
        <taxon>Actinomycetota</taxon>
        <taxon>Actinomycetes</taxon>
        <taxon>Propionibacteriales</taxon>
        <taxon>Nocardioidaceae</taxon>
        <taxon>Nocardioides</taxon>
    </lineage>
</organism>
<dbReference type="Pfam" id="PF00999">
    <property type="entry name" value="Na_H_Exchanger"/>
    <property type="match status" value="1"/>
</dbReference>
<proteinExistence type="predicted"/>
<evidence type="ECO:0000313" key="8">
    <source>
        <dbReference type="Proteomes" id="UP000544110"/>
    </source>
</evidence>
<feature type="domain" description="Cation/H+ exchanger transmembrane" evidence="6">
    <location>
        <begin position="18"/>
        <end position="393"/>
    </location>
</feature>
<dbReference type="GO" id="GO:0042391">
    <property type="term" value="P:regulation of membrane potential"/>
    <property type="evidence" value="ECO:0007669"/>
    <property type="project" value="InterPro"/>
</dbReference>
<evidence type="ECO:0000256" key="1">
    <source>
        <dbReference type="ARBA" id="ARBA00004141"/>
    </source>
</evidence>
<dbReference type="Proteomes" id="UP000544110">
    <property type="component" value="Unassembled WGS sequence"/>
</dbReference>
<feature type="transmembrane region" description="Helical" evidence="5">
    <location>
        <begin position="169"/>
        <end position="186"/>
    </location>
</feature>
<dbReference type="AlphaFoldDB" id="A0A7Y9UL42"/>
<sequence>MPTSVWTVLAATVLLGVVVAALGSRLRRLPVSEPLLALLVGVALGPQVAGWLVVPTAVADPALLEELAAPLLVVSVMAIALRYAAGTARRRWAPVTLLLAVVMPLMALASTGIAVAAGTAASLALVLGCCLCPTDPVLSSSVVTGGPAERDLPSRTRQLLSLESGANDGLALPLVLVALAVAAAPTGSETALAVLREVGGAVLLGLAAGFGAAYAVRAGERFGSADGASVVLFTVVLALGVLGAARLLGVSAVIASFVAGLALNALETHGDRTREVQVDEALNRYAVLPFFLVLGAALPWAAWGRQGWALAAVVVGVLVLRRLPWLLALARPLRLRRRDAVFLGWFGPIGVSAVFYLADAAARLPAAEATELVALGTAVVAASTVVHGLTSAPGRTAYAAARDRDAPAPGERGA</sequence>
<keyword evidence="3 5" id="KW-1133">Transmembrane helix</keyword>
<dbReference type="GO" id="GO:0120029">
    <property type="term" value="P:proton export across plasma membrane"/>
    <property type="evidence" value="ECO:0007669"/>
    <property type="project" value="InterPro"/>
</dbReference>
<dbReference type="GO" id="GO:0005886">
    <property type="term" value="C:plasma membrane"/>
    <property type="evidence" value="ECO:0007669"/>
    <property type="project" value="InterPro"/>
</dbReference>
<evidence type="ECO:0000313" key="7">
    <source>
        <dbReference type="EMBL" id="NYG54642.1"/>
    </source>
</evidence>
<name>A0A7Y9UL42_9ACTN</name>
<reference evidence="7 8" key="1">
    <citation type="submission" date="2020-07" db="EMBL/GenBank/DDBJ databases">
        <title>Sequencing the genomes of 1000 actinobacteria strains.</title>
        <authorList>
            <person name="Klenk H.-P."/>
        </authorList>
    </citation>
    <scope>NUCLEOTIDE SEQUENCE [LARGE SCALE GENOMIC DNA]</scope>
    <source>
        <strain evidence="7 8">DSM 24552</strain>
    </source>
</reference>
<feature type="transmembrane region" description="Helical" evidence="5">
    <location>
        <begin position="308"/>
        <end position="328"/>
    </location>
</feature>
<dbReference type="PANTHER" id="PTHR31382:SF1">
    <property type="entry name" value="SODIUM ION_PROTON EXCHANGER (EUROFUNG)"/>
    <property type="match status" value="1"/>
</dbReference>
<dbReference type="InterPro" id="IPR006153">
    <property type="entry name" value="Cation/H_exchanger_TM"/>
</dbReference>
<keyword evidence="8" id="KW-1185">Reference proteome</keyword>
<evidence type="ECO:0000256" key="4">
    <source>
        <dbReference type="ARBA" id="ARBA00023136"/>
    </source>
</evidence>
<evidence type="ECO:0000256" key="5">
    <source>
        <dbReference type="SAM" id="Phobius"/>
    </source>
</evidence>
<dbReference type="PANTHER" id="PTHR31382">
    <property type="entry name" value="NA(+)/H(+) ANTIPORTER"/>
    <property type="match status" value="1"/>
</dbReference>
<evidence type="ECO:0000256" key="2">
    <source>
        <dbReference type="ARBA" id="ARBA00022692"/>
    </source>
</evidence>
<feature type="transmembrane region" description="Helical" evidence="5">
    <location>
        <begin position="340"/>
        <end position="358"/>
    </location>
</feature>
<accession>A0A7Y9UL42</accession>
<dbReference type="RefSeq" id="WP_343049099.1">
    <property type="nucleotide sequence ID" value="NZ_JACCAC010000001.1"/>
</dbReference>
<gene>
    <name evidence="7" type="ORF">BJ989_000946</name>
</gene>
<keyword evidence="2 5" id="KW-0812">Transmembrane</keyword>
<feature type="transmembrane region" description="Helical" evidence="5">
    <location>
        <begin position="228"/>
        <end position="261"/>
    </location>
</feature>
<dbReference type="EMBL" id="JACCAC010000001">
    <property type="protein sequence ID" value="NYG54642.1"/>
    <property type="molecule type" value="Genomic_DNA"/>
</dbReference>
<dbReference type="GO" id="GO:0036376">
    <property type="term" value="P:sodium ion export across plasma membrane"/>
    <property type="evidence" value="ECO:0007669"/>
    <property type="project" value="InterPro"/>
</dbReference>
<comment type="caution">
    <text evidence="7">The sequence shown here is derived from an EMBL/GenBank/DDBJ whole genome shotgun (WGS) entry which is preliminary data.</text>
</comment>
<dbReference type="InterPro" id="IPR038770">
    <property type="entry name" value="Na+/solute_symporter_sf"/>
</dbReference>
<evidence type="ECO:0000259" key="6">
    <source>
        <dbReference type="Pfam" id="PF00999"/>
    </source>
</evidence>
<dbReference type="Gene3D" id="1.20.1530.20">
    <property type="match status" value="1"/>
</dbReference>
<protein>
    <submittedName>
        <fullName evidence="7">NhaP-type Na+/H+ or K+/H+ antiporter</fullName>
    </submittedName>
</protein>
<dbReference type="InterPro" id="IPR004712">
    <property type="entry name" value="Na+/H+_antiporter_fungi"/>
</dbReference>
<evidence type="ECO:0000256" key="3">
    <source>
        <dbReference type="ARBA" id="ARBA00022989"/>
    </source>
</evidence>
<feature type="transmembrane region" description="Helical" evidence="5">
    <location>
        <begin position="6"/>
        <end position="23"/>
    </location>
</feature>
<dbReference type="GO" id="GO:0015385">
    <property type="term" value="F:sodium:proton antiporter activity"/>
    <property type="evidence" value="ECO:0007669"/>
    <property type="project" value="InterPro"/>
</dbReference>
<keyword evidence="4 5" id="KW-0472">Membrane</keyword>
<feature type="transmembrane region" description="Helical" evidence="5">
    <location>
        <begin position="35"/>
        <end position="55"/>
    </location>
</feature>
<feature type="transmembrane region" description="Helical" evidence="5">
    <location>
        <begin position="97"/>
        <end position="117"/>
    </location>
</feature>